<gene>
    <name evidence="8 12" type="primary">der</name>
    <name evidence="12" type="ORF">NYP16_10265</name>
</gene>
<keyword evidence="5 8" id="KW-0547">Nucleotide-binding</keyword>
<proteinExistence type="inferred from homology"/>
<feature type="domain" description="EngA-type G" evidence="11">
    <location>
        <begin position="183"/>
        <end position="358"/>
    </location>
</feature>
<feature type="binding site" evidence="8">
    <location>
        <begin position="9"/>
        <end position="16"/>
    </location>
    <ligand>
        <name>GTP</name>
        <dbReference type="ChEBI" id="CHEBI:37565"/>
        <label>1</label>
    </ligand>
</feature>
<dbReference type="CDD" id="cd01894">
    <property type="entry name" value="EngA1"/>
    <property type="match status" value="1"/>
</dbReference>
<organism evidence="12 13">
    <name type="scientific">Govanella unica</name>
    <dbReference type="NCBI Taxonomy" id="2975056"/>
    <lineage>
        <taxon>Bacteria</taxon>
        <taxon>Pseudomonadati</taxon>
        <taxon>Pseudomonadota</taxon>
        <taxon>Alphaproteobacteria</taxon>
        <taxon>Emcibacterales</taxon>
        <taxon>Govanellaceae</taxon>
        <taxon>Govanella</taxon>
    </lineage>
</organism>
<dbReference type="GO" id="GO:0042254">
    <property type="term" value="P:ribosome biogenesis"/>
    <property type="evidence" value="ECO:0007669"/>
    <property type="project" value="UniProtKB-KW"/>
</dbReference>
<dbReference type="CDD" id="cd01895">
    <property type="entry name" value="EngA2"/>
    <property type="match status" value="1"/>
</dbReference>
<dbReference type="NCBIfam" id="TIGR03594">
    <property type="entry name" value="GTPase_EngA"/>
    <property type="match status" value="1"/>
</dbReference>
<dbReference type="Pfam" id="PF01926">
    <property type="entry name" value="MMR_HSR1"/>
    <property type="match status" value="2"/>
</dbReference>
<dbReference type="EMBL" id="JANWOI010000003">
    <property type="protein sequence ID" value="MDA5194333.1"/>
    <property type="molecule type" value="Genomic_DNA"/>
</dbReference>
<evidence type="ECO:0000256" key="5">
    <source>
        <dbReference type="ARBA" id="ARBA00022741"/>
    </source>
</evidence>
<keyword evidence="12" id="KW-0378">Hydrolase</keyword>
<dbReference type="GO" id="GO:0016787">
    <property type="term" value="F:hydrolase activity"/>
    <property type="evidence" value="ECO:0007669"/>
    <property type="project" value="UniProtKB-KW"/>
</dbReference>
<evidence type="ECO:0000259" key="11">
    <source>
        <dbReference type="PROSITE" id="PS51712"/>
    </source>
</evidence>
<comment type="similarity">
    <text evidence="1 8 9 10">Belongs to the TRAFAC class TrmE-Era-EngA-EngB-Septin-like GTPase superfamily. EngA (Der) GTPase family.</text>
</comment>
<comment type="subunit">
    <text evidence="8">Associates with the 50S ribosomal subunit.</text>
</comment>
<dbReference type="PANTHER" id="PTHR43834">
    <property type="entry name" value="GTPASE DER"/>
    <property type="match status" value="1"/>
</dbReference>
<accession>A0A9X3TZ72</accession>
<keyword evidence="4 10" id="KW-0677">Repeat</keyword>
<dbReference type="PROSITE" id="PS51712">
    <property type="entry name" value="G_ENGA"/>
    <property type="match status" value="2"/>
</dbReference>
<evidence type="ECO:0000256" key="8">
    <source>
        <dbReference type="HAMAP-Rule" id="MF_00195"/>
    </source>
</evidence>
<dbReference type="InterPro" id="IPR005225">
    <property type="entry name" value="Small_GTP-bd"/>
</dbReference>
<dbReference type="InterPro" id="IPR016484">
    <property type="entry name" value="GTPase_Der"/>
</dbReference>
<name>A0A9X3TZ72_9PROT</name>
<feature type="domain" description="EngA-type G" evidence="11">
    <location>
        <begin position="3"/>
        <end position="167"/>
    </location>
</feature>
<evidence type="ECO:0000256" key="2">
    <source>
        <dbReference type="ARBA" id="ARBA00020953"/>
    </source>
</evidence>
<dbReference type="Pfam" id="PF14714">
    <property type="entry name" value="KH_dom-like"/>
    <property type="match status" value="1"/>
</dbReference>
<feature type="binding site" evidence="8">
    <location>
        <begin position="189"/>
        <end position="196"/>
    </location>
    <ligand>
        <name>GTP</name>
        <dbReference type="ChEBI" id="CHEBI:37565"/>
        <label>2</label>
    </ligand>
</feature>
<comment type="function">
    <text evidence="8 10">GTPase that plays an essential role in the late steps of ribosome biogenesis.</text>
</comment>
<dbReference type="PIRSF" id="PIRSF006485">
    <property type="entry name" value="GTP-binding_EngA"/>
    <property type="match status" value="1"/>
</dbReference>
<dbReference type="Gene3D" id="3.30.300.20">
    <property type="match status" value="1"/>
</dbReference>
<evidence type="ECO:0000256" key="4">
    <source>
        <dbReference type="ARBA" id="ARBA00022737"/>
    </source>
</evidence>
<reference evidence="12" key="1">
    <citation type="submission" date="2022-08" db="EMBL/GenBank/DDBJ databases">
        <authorList>
            <person name="Vandamme P."/>
            <person name="Hettiarachchi A."/>
            <person name="Peeters C."/>
            <person name="Cnockaert M."/>
            <person name="Carlier A."/>
        </authorList>
    </citation>
    <scope>NUCLEOTIDE SEQUENCE</scope>
    <source>
        <strain evidence="12">LMG 31809</strain>
    </source>
</reference>
<dbReference type="InterPro" id="IPR015946">
    <property type="entry name" value="KH_dom-like_a/b"/>
</dbReference>
<dbReference type="Proteomes" id="UP001141619">
    <property type="component" value="Unassembled WGS sequence"/>
</dbReference>
<dbReference type="InterPro" id="IPR031166">
    <property type="entry name" value="G_ENGA"/>
</dbReference>
<dbReference type="PANTHER" id="PTHR43834:SF6">
    <property type="entry name" value="GTPASE DER"/>
    <property type="match status" value="1"/>
</dbReference>
<keyword evidence="6 8" id="KW-0342">GTP-binding</keyword>
<evidence type="ECO:0000256" key="7">
    <source>
        <dbReference type="ARBA" id="ARBA00032345"/>
    </source>
</evidence>
<dbReference type="FunFam" id="3.40.50.300:FF:000057">
    <property type="entry name" value="GTPase Der"/>
    <property type="match status" value="1"/>
</dbReference>
<evidence type="ECO:0000256" key="3">
    <source>
        <dbReference type="ARBA" id="ARBA00022517"/>
    </source>
</evidence>
<dbReference type="SUPFAM" id="SSF52540">
    <property type="entry name" value="P-loop containing nucleoside triphosphate hydrolases"/>
    <property type="match status" value="2"/>
</dbReference>
<dbReference type="InterPro" id="IPR006073">
    <property type="entry name" value="GTP-bd"/>
</dbReference>
<protein>
    <recommendedName>
        <fullName evidence="2 8">GTPase Der</fullName>
    </recommendedName>
    <alternativeName>
        <fullName evidence="7 8">GTP-binding protein EngA</fullName>
    </alternativeName>
</protein>
<sequence>MSLTIAIIGRPNVGKSTLFNRLVGKRLALVDDTPGVTRDRRAGTGRIGPLEFQIIDTAGLEEGGDDSLSSRMRQQTDAAIDAADIILFMIDARAGITPLDSYFADVVRKRSKPTICVANKCEGKAATSGLYEAYTLGLGDPIPLSSEHGDGFVDLHDAIVAAAAENGFELDEEISDEHEVAPLQMAIIGRPNVGKSTLVNRLLGEDRQVTGPEAGITRDSIGLDWHWGEREIKLFDTAGLRRRARVQEKLEKLSVADTLRAIQYAEVVVLVIDGTIGFEKQDHTIADLVAEEGRALVIAVNKTDAITDMPAAIKSVRDSLERSLHQVRGVPVVPLSALSGRGIDKLMPAVLKVHETWNKRVSTAAINRWLEDVIARNPPPSDKGRRVKIRFGSQVKTRPPTFIFFVNRPDAIPQSYLRYLSNDLRESFDMMAVPLRLLMRKSDNPFAEKK</sequence>
<feature type="binding site" evidence="8">
    <location>
        <begin position="301"/>
        <end position="304"/>
    </location>
    <ligand>
        <name>GTP</name>
        <dbReference type="ChEBI" id="CHEBI:37565"/>
        <label>2</label>
    </ligand>
</feature>
<dbReference type="RefSeq" id="WP_346742502.1">
    <property type="nucleotide sequence ID" value="NZ_JANWOI010000003.1"/>
</dbReference>
<dbReference type="HAMAP" id="MF_00195">
    <property type="entry name" value="GTPase_Der"/>
    <property type="match status" value="1"/>
</dbReference>
<reference evidence="12" key="2">
    <citation type="journal article" date="2023" name="Syst. Appl. Microbiol.">
        <title>Govania unica gen. nov., sp. nov., a rare biosphere bacterium that represents a novel family in the class Alphaproteobacteria.</title>
        <authorList>
            <person name="Vandamme P."/>
            <person name="Peeters C."/>
            <person name="Hettiarachchi A."/>
            <person name="Cnockaert M."/>
            <person name="Carlier A."/>
        </authorList>
    </citation>
    <scope>NUCLEOTIDE SEQUENCE</scope>
    <source>
        <strain evidence="12">LMG 31809</strain>
    </source>
</reference>
<evidence type="ECO:0000256" key="10">
    <source>
        <dbReference type="RuleBase" id="RU004481"/>
    </source>
</evidence>
<keyword evidence="3 8" id="KW-0690">Ribosome biogenesis</keyword>
<dbReference type="InterPro" id="IPR032859">
    <property type="entry name" value="KH_dom-like"/>
</dbReference>
<feature type="binding site" evidence="8">
    <location>
        <begin position="56"/>
        <end position="60"/>
    </location>
    <ligand>
        <name>GTP</name>
        <dbReference type="ChEBI" id="CHEBI:37565"/>
        <label>1</label>
    </ligand>
</feature>
<feature type="binding site" evidence="8">
    <location>
        <begin position="119"/>
        <end position="122"/>
    </location>
    <ligand>
        <name>GTP</name>
        <dbReference type="ChEBI" id="CHEBI:37565"/>
        <label>1</label>
    </ligand>
</feature>
<dbReference type="Gene3D" id="3.40.50.300">
    <property type="entry name" value="P-loop containing nucleotide triphosphate hydrolases"/>
    <property type="match status" value="2"/>
</dbReference>
<dbReference type="FunFam" id="3.30.300.20:FF:000004">
    <property type="entry name" value="GTPase Der"/>
    <property type="match status" value="1"/>
</dbReference>
<evidence type="ECO:0000313" key="12">
    <source>
        <dbReference type="EMBL" id="MDA5194333.1"/>
    </source>
</evidence>
<feature type="binding site" evidence="8">
    <location>
        <begin position="236"/>
        <end position="240"/>
    </location>
    <ligand>
        <name>GTP</name>
        <dbReference type="ChEBI" id="CHEBI:37565"/>
        <label>2</label>
    </ligand>
</feature>
<dbReference type="InterPro" id="IPR027417">
    <property type="entry name" value="P-loop_NTPase"/>
</dbReference>
<comment type="caution">
    <text evidence="12">The sequence shown here is derived from an EMBL/GenBank/DDBJ whole genome shotgun (WGS) entry which is preliminary data.</text>
</comment>
<evidence type="ECO:0000256" key="1">
    <source>
        <dbReference type="ARBA" id="ARBA00008279"/>
    </source>
</evidence>
<dbReference type="PRINTS" id="PR00326">
    <property type="entry name" value="GTP1OBG"/>
</dbReference>
<evidence type="ECO:0000313" key="13">
    <source>
        <dbReference type="Proteomes" id="UP001141619"/>
    </source>
</evidence>
<dbReference type="NCBIfam" id="TIGR00231">
    <property type="entry name" value="small_GTP"/>
    <property type="match status" value="2"/>
</dbReference>
<dbReference type="GO" id="GO:0005525">
    <property type="term" value="F:GTP binding"/>
    <property type="evidence" value="ECO:0007669"/>
    <property type="project" value="UniProtKB-UniRule"/>
</dbReference>
<dbReference type="AlphaFoldDB" id="A0A9X3TZ72"/>
<evidence type="ECO:0000256" key="9">
    <source>
        <dbReference type="PROSITE-ProRule" id="PRU01049"/>
    </source>
</evidence>
<evidence type="ECO:0000256" key="6">
    <source>
        <dbReference type="ARBA" id="ARBA00023134"/>
    </source>
</evidence>
<keyword evidence="13" id="KW-1185">Reference proteome</keyword>